<dbReference type="InterPro" id="IPR051447">
    <property type="entry name" value="Lipoprotein-release_system"/>
</dbReference>
<evidence type="ECO:0000256" key="4">
    <source>
        <dbReference type="ARBA" id="ARBA00022692"/>
    </source>
</evidence>
<feature type="domain" description="ABC3 transporter permease C-terminal" evidence="8">
    <location>
        <begin position="257"/>
        <end position="390"/>
    </location>
</feature>
<dbReference type="Pfam" id="PF02687">
    <property type="entry name" value="FtsX"/>
    <property type="match status" value="1"/>
</dbReference>
<dbReference type="Proteomes" id="UP001324634">
    <property type="component" value="Chromosome"/>
</dbReference>
<feature type="transmembrane region" description="Helical" evidence="7">
    <location>
        <begin position="257"/>
        <end position="279"/>
    </location>
</feature>
<dbReference type="PANTHER" id="PTHR30489">
    <property type="entry name" value="LIPOPROTEIN-RELEASING SYSTEM TRANSMEMBRANE PROTEIN LOLE"/>
    <property type="match status" value="1"/>
</dbReference>
<dbReference type="InterPro" id="IPR003838">
    <property type="entry name" value="ABC3_permease_C"/>
</dbReference>
<organism evidence="9 10">
    <name type="scientific">Peredibacter starrii</name>
    <dbReference type="NCBI Taxonomy" id="28202"/>
    <lineage>
        <taxon>Bacteria</taxon>
        <taxon>Pseudomonadati</taxon>
        <taxon>Bdellovibrionota</taxon>
        <taxon>Bacteriovoracia</taxon>
        <taxon>Bacteriovoracales</taxon>
        <taxon>Bacteriovoracaceae</taxon>
        <taxon>Peredibacter</taxon>
    </lineage>
</organism>
<dbReference type="RefSeq" id="WP_321390225.1">
    <property type="nucleotide sequence ID" value="NZ_CP139487.1"/>
</dbReference>
<comment type="similarity">
    <text evidence="2">Belongs to the ABC-4 integral membrane protein family. LolC/E subfamily.</text>
</comment>
<keyword evidence="3" id="KW-1003">Cell membrane</keyword>
<feature type="transmembrane region" description="Helical" evidence="7">
    <location>
        <begin position="306"/>
        <end position="331"/>
    </location>
</feature>
<evidence type="ECO:0000259" key="8">
    <source>
        <dbReference type="Pfam" id="PF02687"/>
    </source>
</evidence>
<evidence type="ECO:0000256" key="7">
    <source>
        <dbReference type="SAM" id="Phobius"/>
    </source>
</evidence>
<feature type="transmembrane region" description="Helical" evidence="7">
    <location>
        <begin position="21"/>
        <end position="40"/>
    </location>
</feature>
<comment type="subcellular location">
    <subcellularLocation>
        <location evidence="1">Cell membrane</location>
        <topology evidence="1">Multi-pass membrane protein</topology>
    </subcellularLocation>
</comment>
<evidence type="ECO:0000313" key="9">
    <source>
        <dbReference type="EMBL" id="WPU63468.1"/>
    </source>
</evidence>
<name>A0AAX4HJS0_9BACT</name>
<evidence type="ECO:0000256" key="5">
    <source>
        <dbReference type="ARBA" id="ARBA00022989"/>
    </source>
</evidence>
<keyword evidence="6 7" id="KW-0472">Membrane</keyword>
<evidence type="ECO:0000256" key="6">
    <source>
        <dbReference type="ARBA" id="ARBA00023136"/>
    </source>
</evidence>
<evidence type="ECO:0000256" key="2">
    <source>
        <dbReference type="ARBA" id="ARBA00005236"/>
    </source>
</evidence>
<accession>A0AAX4HJS0</accession>
<dbReference type="EMBL" id="CP139487">
    <property type="protein sequence ID" value="WPU63468.1"/>
    <property type="molecule type" value="Genomic_DNA"/>
</dbReference>
<gene>
    <name evidence="9" type="ORF">SOO65_12290</name>
</gene>
<evidence type="ECO:0000256" key="1">
    <source>
        <dbReference type="ARBA" id="ARBA00004651"/>
    </source>
</evidence>
<dbReference type="KEGG" id="psti:SOO65_12290"/>
<reference evidence="9 10" key="1">
    <citation type="submission" date="2023-11" db="EMBL/GenBank/DDBJ databases">
        <title>Peredibacter starrii A3.12.</title>
        <authorList>
            <person name="Mitchell R.J."/>
        </authorList>
    </citation>
    <scope>NUCLEOTIDE SEQUENCE [LARGE SCALE GENOMIC DNA]</scope>
    <source>
        <strain evidence="9 10">A3.12</strain>
    </source>
</reference>
<sequence>MRDHFFLLKVALRNLGRHPRRTILLILGIALANALTLWILTFRQTTFKTMMDNILGMKYGQEQITAPSYYDFEKGSINPFKIIQKDSIKTLPETYTLRTQGVVLLASQKNAFPLLMNGYDMKRELELSRLSTLLKKDFKFQHKFPLILGKRLALALAVDEGDEVAVIGQAVDGSVANELFTVEKILDLGGGEFEKTFAVTDLSSMQEFLSMGPDQYHLLVNFGDPIKGPSILEKIQWQKLLPQIASSSSFMDRFTKFYAIFFALVAGIAMANTLSLSFLERVKEYKMTTIIGAPPSWIRKSIALEIFLVSVVALLLGNFVMLTCIGIFNIIPLNLSVLTGGAPITMGGIHLSQDMYLNFYGWVFLSCNLFLIVTLVIASFYPLRIVLKKSQTDV</sequence>
<feature type="transmembrane region" description="Helical" evidence="7">
    <location>
        <begin position="359"/>
        <end position="381"/>
    </location>
</feature>
<dbReference type="GO" id="GO:0044874">
    <property type="term" value="P:lipoprotein localization to outer membrane"/>
    <property type="evidence" value="ECO:0007669"/>
    <property type="project" value="TreeGrafter"/>
</dbReference>
<proteinExistence type="inferred from homology"/>
<keyword evidence="5 7" id="KW-1133">Transmembrane helix</keyword>
<protein>
    <submittedName>
        <fullName evidence="9">FtsX-like permease family protein</fullName>
    </submittedName>
</protein>
<evidence type="ECO:0000256" key="3">
    <source>
        <dbReference type="ARBA" id="ARBA00022475"/>
    </source>
</evidence>
<keyword evidence="4 7" id="KW-0812">Transmembrane</keyword>
<dbReference type="PANTHER" id="PTHR30489:SF0">
    <property type="entry name" value="LIPOPROTEIN-RELEASING SYSTEM TRANSMEMBRANE PROTEIN LOLE"/>
    <property type="match status" value="1"/>
</dbReference>
<dbReference type="AlphaFoldDB" id="A0AAX4HJS0"/>
<keyword evidence="10" id="KW-1185">Reference proteome</keyword>
<evidence type="ECO:0000313" key="10">
    <source>
        <dbReference type="Proteomes" id="UP001324634"/>
    </source>
</evidence>
<dbReference type="GO" id="GO:0098797">
    <property type="term" value="C:plasma membrane protein complex"/>
    <property type="evidence" value="ECO:0007669"/>
    <property type="project" value="TreeGrafter"/>
</dbReference>